<accession>A0A8C7K5H6</accession>
<name>A0A8C7K5H6_ONCKI</name>
<proteinExistence type="predicted"/>
<evidence type="ECO:0000259" key="1">
    <source>
        <dbReference type="PROSITE" id="PS50181"/>
    </source>
</evidence>
<evidence type="ECO:0000313" key="3">
    <source>
        <dbReference type="Proteomes" id="UP000694557"/>
    </source>
</evidence>
<dbReference type="SUPFAM" id="SSF81383">
    <property type="entry name" value="F-box domain"/>
    <property type="match status" value="1"/>
</dbReference>
<dbReference type="Gene3D" id="1.20.1280.50">
    <property type="match status" value="1"/>
</dbReference>
<sequence length="124" mass="14315">AAPGENKMTHDDHLHNFRIHYCICFSLCHGNFDYLECLPNDLLLKILAFLELKDVALLAQTTKSFHKLCNSPEFWEQTVRGHCDKLTPDMEALANATGWRKIFFAFNTKENQQGFFLRANILVV</sequence>
<protein>
    <recommendedName>
        <fullName evidence="1">F-box domain-containing protein</fullName>
    </recommendedName>
</protein>
<reference evidence="2" key="2">
    <citation type="submission" date="2025-09" db="UniProtKB">
        <authorList>
            <consortium name="Ensembl"/>
        </authorList>
    </citation>
    <scope>IDENTIFICATION</scope>
</reference>
<dbReference type="Ensembl" id="ENSOKIT00005102939.1">
    <property type="protein sequence ID" value="ENSOKIP00005096201.1"/>
    <property type="gene ID" value="ENSOKIG00005042041.1"/>
</dbReference>
<dbReference type="PROSITE" id="PS50181">
    <property type="entry name" value="FBOX"/>
    <property type="match status" value="1"/>
</dbReference>
<organism evidence="2 3">
    <name type="scientific">Oncorhynchus kisutch</name>
    <name type="common">Coho salmon</name>
    <name type="synonym">Salmo kisutch</name>
    <dbReference type="NCBI Taxonomy" id="8019"/>
    <lineage>
        <taxon>Eukaryota</taxon>
        <taxon>Metazoa</taxon>
        <taxon>Chordata</taxon>
        <taxon>Craniata</taxon>
        <taxon>Vertebrata</taxon>
        <taxon>Euteleostomi</taxon>
        <taxon>Actinopterygii</taxon>
        <taxon>Neopterygii</taxon>
        <taxon>Teleostei</taxon>
        <taxon>Protacanthopterygii</taxon>
        <taxon>Salmoniformes</taxon>
        <taxon>Salmonidae</taxon>
        <taxon>Salmoninae</taxon>
        <taxon>Oncorhynchus</taxon>
    </lineage>
</organism>
<dbReference type="GeneTree" id="ENSGT01150000287236"/>
<dbReference type="Pfam" id="PF00646">
    <property type="entry name" value="F-box"/>
    <property type="match status" value="1"/>
</dbReference>
<dbReference type="SMART" id="SM00256">
    <property type="entry name" value="FBOX"/>
    <property type="match status" value="1"/>
</dbReference>
<keyword evidence="3" id="KW-1185">Reference proteome</keyword>
<reference evidence="2" key="1">
    <citation type="submission" date="2025-08" db="UniProtKB">
        <authorList>
            <consortium name="Ensembl"/>
        </authorList>
    </citation>
    <scope>IDENTIFICATION</scope>
</reference>
<dbReference type="Proteomes" id="UP000694557">
    <property type="component" value="Unassembled WGS sequence"/>
</dbReference>
<dbReference type="InterPro" id="IPR036047">
    <property type="entry name" value="F-box-like_dom_sf"/>
</dbReference>
<dbReference type="AlphaFoldDB" id="A0A8C7K5H6"/>
<feature type="domain" description="F-box" evidence="1">
    <location>
        <begin position="32"/>
        <end position="78"/>
    </location>
</feature>
<evidence type="ECO:0000313" key="2">
    <source>
        <dbReference type="Ensembl" id="ENSOKIP00005096201.1"/>
    </source>
</evidence>
<dbReference type="InterPro" id="IPR001810">
    <property type="entry name" value="F-box_dom"/>
</dbReference>